<name>A0ABU5HIV2_9BACT</name>
<evidence type="ECO:0000313" key="2">
    <source>
        <dbReference type="EMBL" id="MDY7232768.1"/>
    </source>
</evidence>
<reference evidence="2 3" key="1">
    <citation type="submission" date="2023-12" db="EMBL/GenBank/DDBJ databases">
        <title>the genome sequence of Hyalangium sp. s54d21.</title>
        <authorList>
            <person name="Zhang X."/>
        </authorList>
    </citation>
    <scope>NUCLEOTIDE SEQUENCE [LARGE SCALE GENOMIC DNA]</scope>
    <source>
        <strain evidence="3">s54d21</strain>
    </source>
</reference>
<feature type="chain" id="PRO_5047298531" description="Lipoprotein" evidence="1">
    <location>
        <begin position="26"/>
        <end position="115"/>
    </location>
</feature>
<dbReference type="EMBL" id="JAXIVS010000023">
    <property type="protein sequence ID" value="MDY7232768.1"/>
    <property type="molecule type" value="Genomic_DNA"/>
</dbReference>
<dbReference type="Proteomes" id="UP001291309">
    <property type="component" value="Unassembled WGS sequence"/>
</dbReference>
<keyword evidence="3" id="KW-1185">Reference proteome</keyword>
<dbReference type="PROSITE" id="PS51257">
    <property type="entry name" value="PROKAR_LIPOPROTEIN"/>
    <property type="match status" value="1"/>
</dbReference>
<comment type="caution">
    <text evidence="2">The sequence shown here is derived from an EMBL/GenBank/DDBJ whole genome shotgun (WGS) entry which is preliminary data.</text>
</comment>
<evidence type="ECO:0000313" key="3">
    <source>
        <dbReference type="Proteomes" id="UP001291309"/>
    </source>
</evidence>
<sequence>MRSLVLLWLVSLVACSGVQPAQSSADTTDRPRTTLEVRNRHPVDVDLYALDRTQRVRMGTVPARRTRTLVIPPQLLTEGAGRLRFQAEALGSDNLLTREEELLVREGEQLSLTLQ</sequence>
<protein>
    <recommendedName>
        <fullName evidence="4">Lipoprotein</fullName>
    </recommendedName>
</protein>
<keyword evidence="1" id="KW-0732">Signal</keyword>
<organism evidence="2 3">
    <name type="scientific">Hyalangium rubrum</name>
    <dbReference type="NCBI Taxonomy" id="3103134"/>
    <lineage>
        <taxon>Bacteria</taxon>
        <taxon>Pseudomonadati</taxon>
        <taxon>Myxococcota</taxon>
        <taxon>Myxococcia</taxon>
        <taxon>Myxococcales</taxon>
        <taxon>Cystobacterineae</taxon>
        <taxon>Archangiaceae</taxon>
        <taxon>Hyalangium</taxon>
    </lineage>
</organism>
<evidence type="ECO:0000256" key="1">
    <source>
        <dbReference type="SAM" id="SignalP"/>
    </source>
</evidence>
<dbReference type="RefSeq" id="WP_321551483.1">
    <property type="nucleotide sequence ID" value="NZ_JAXIVS010000023.1"/>
</dbReference>
<accession>A0ABU5HIV2</accession>
<gene>
    <name evidence="2" type="ORF">SYV04_40655</name>
</gene>
<feature type="signal peptide" evidence="1">
    <location>
        <begin position="1"/>
        <end position="25"/>
    </location>
</feature>
<evidence type="ECO:0008006" key="4">
    <source>
        <dbReference type="Google" id="ProtNLM"/>
    </source>
</evidence>
<proteinExistence type="predicted"/>